<dbReference type="STRING" id="157838.AN964_04225"/>
<accession>A0A0Q3WV46</accession>
<sequence length="188" mass="22633">MNRRSWTDEEIRFLKENVGKMKIETVSQKLNRSQGSVISKMKRLGIAYTKNQTGHLSTYQLAELLSVDRNTIIGWMKRHGLKFTKKVTRTTKSFYFIDPIDFWKWAERNREKIDFSKIECNTIAPEPEWVRHERNCRKEEHYKVWSVKEERVLEMMVLSGYSYSEVAKRLSRTKTSVQRKYQRMTKIR</sequence>
<gene>
    <name evidence="1" type="ORF">AN964_04225</name>
</gene>
<dbReference type="EMBL" id="LJJC01000004">
    <property type="protein sequence ID" value="KQL52803.1"/>
    <property type="molecule type" value="Genomic_DNA"/>
</dbReference>
<dbReference type="RefSeq" id="WP_055738510.1">
    <property type="nucleotide sequence ID" value="NZ_JAAIWL010000015.1"/>
</dbReference>
<dbReference type="AlphaFoldDB" id="A0A0Q3WV46"/>
<organism evidence="1 2">
    <name type="scientific">Heyndrickxia shackletonii</name>
    <dbReference type="NCBI Taxonomy" id="157838"/>
    <lineage>
        <taxon>Bacteria</taxon>
        <taxon>Bacillati</taxon>
        <taxon>Bacillota</taxon>
        <taxon>Bacilli</taxon>
        <taxon>Bacillales</taxon>
        <taxon>Bacillaceae</taxon>
        <taxon>Heyndrickxia</taxon>
    </lineage>
</organism>
<evidence type="ECO:0000313" key="1">
    <source>
        <dbReference type="EMBL" id="KQL52803.1"/>
    </source>
</evidence>
<dbReference type="OrthoDB" id="1669646at2"/>
<name>A0A0Q3WV46_9BACI</name>
<dbReference type="PATRIC" id="fig|157838.3.peg.941"/>
<dbReference type="Proteomes" id="UP000051888">
    <property type="component" value="Unassembled WGS sequence"/>
</dbReference>
<comment type="caution">
    <text evidence="1">The sequence shown here is derived from an EMBL/GenBank/DDBJ whole genome shotgun (WGS) entry which is preliminary data.</text>
</comment>
<proteinExistence type="predicted"/>
<protein>
    <submittedName>
        <fullName evidence="1">Uncharacterized protein</fullName>
    </submittedName>
</protein>
<keyword evidence="2" id="KW-1185">Reference proteome</keyword>
<reference evidence="1 2" key="1">
    <citation type="submission" date="2015-09" db="EMBL/GenBank/DDBJ databases">
        <title>Genome sequencing project for genomic taxonomy and phylogenomics of Bacillus-like bacteria.</title>
        <authorList>
            <person name="Liu B."/>
            <person name="Wang J."/>
            <person name="Zhu Y."/>
            <person name="Liu G."/>
            <person name="Chen Q."/>
            <person name="Chen Z."/>
            <person name="Lan J."/>
            <person name="Che J."/>
            <person name="Ge C."/>
            <person name="Shi H."/>
            <person name="Pan Z."/>
            <person name="Liu X."/>
        </authorList>
    </citation>
    <scope>NUCLEOTIDE SEQUENCE [LARGE SCALE GENOMIC DNA]</scope>
    <source>
        <strain evidence="1 2">LMG 18435</strain>
    </source>
</reference>
<evidence type="ECO:0000313" key="2">
    <source>
        <dbReference type="Proteomes" id="UP000051888"/>
    </source>
</evidence>